<accession>A0A0A9BCP5</accession>
<dbReference type="AlphaFoldDB" id="A0A0A9BCP5"/>
<organism evidence="1">
    <name type="scientific">Arundo donax</name>
    <name type="common">Giant reed</name>
    <name type="synonym">Donax arundinaceus</name>
    <dbReference type="NCBI Taxonomy" id="35708"/>
    <lineage>
        <taxon>Eukaryota</taxon>
        <taxon>Viridiplantae</taxon>
        <taxon>Streptophyta</taxon>
        <taxon>Embryophyta</taxon>
        <taxon>Tracheophyta</taxon>
        <taxon>Spermatophyta</taxon>
        <taxon>Magnoliopsida</taxon>
        <taxon>Liliopsida</taxon>
        <taxon>Poales</taxon>
        <taxon>Poaceae</taxon>
        <taxon>PACMAD clade</taxon>
        <taxon>Arundinoideae</taxon>
        <taxon>Arundineae</taxon>
        <taxon>Arundo</taxon>
    </lineage>
</organism>
<reference evidence="1" key="1">
    <citation type="submission" date="2014-09" db="EMBL/GenBank/DDBJ databases">
        <authorList>
            <person name="Magalhaes I.L.F."/>
            <person name="Oliveira U."/>
            <person name="Santos F.R."/>
            <person name="Vidigal T.H.D.A."/>
            <person name="Brescovit A.D."/>
            <person name="Santos A.J."/>
        </authorList>
    </citation>
    <scope>NUCLEOTIDE SEQUENCE</scope>
    <source>
        <tissue evidence="1">Shoot tissue taken approximately 20 cm above the soil surface</tissue>
    </source>
</reference>
<proteinExistence type="predicted"/>
<name>A0A0A9BCP5_ARUDO</name>
<reference evidence="1" key="2">
    <citation type="journal article" date="2015" name="Data Brief">
        <title>Shoot transcriptome of the giant reed, Arundo donax.</title>
        <authorList>
            <person name="Barrero R.A."/>
            <person name="Guerrero F.D."/>
            <person name="Moolhuijzen P."/>
            <person name="Goolsby J.A."/>
            <person name="Tidwell J."/>
            <person name="Bellgard S.E."/>
            <person name="Bellgard M.I."/>
        </authorList>
    </citation>
    <scope>NUCLEOTIDE SEQUENCE</scope>
    <source>
        <tissue evidence="1">Shoot tissue taken approximately 20 cm above the soil surface</tissue>
    </source>
</reference>
<dbReference type="EMBL" id="GBRH01236161">
    <property type="protein sequence ID" value="JAD61734.1"/>
    <property type="molecule type" value="Transcribed_RNA"/>
</dbReference>
<evidence type="ECO:0000313" key="1">
    <source>
        <dbReference type="EMBL" id="JAD61734.1"/>
    </source>
</evidence>
<sequence length="37" mass="4044">MENILQLPEGPHSLGPTNGRPICLFCPKPGIEIKVFP</sequence>
<protein>
    <submittedName>
        <fullName evidence="1">Uncharacterized protein</fullName>
    </submittedName>
</protein>